<protein>
    <submittedName>
        <fullName evidence="1">Phage portal protein, lambda family</fullName>
    </submittedName>
</protein>
<dbReference type="AlphaFoldDB" id="A0A1H3ERT5"/>
<dbReference type="OrthoDB" id="9770450at2"/>
<evidence type="ECO:0000313" key="2">
    <source>
        <dbReference type="Proteomes" id="UP000198539"/>
    </source>
</evidence>
<dbReference type="Proteomes" id="UP000198539">
    <property type="component" value="Unassembled WGS sequence"/>
</dbReference>
<dbReference type="RefSeq" id="WP_092892502.1">
    <property type="nucleotide sequence ID" value="NZ_CP061498.1"/>
</dbReference>
<dbReference type="NCBIfam" id="TIGR01539">
    <property type="entry name" value="portal_lambda"/>
    <property type="match status" value="1"/>
</dbReference>
<dbReference type="InterPro" id="IPR006429">
    <property type="entry name" value="Phage_lambda_portal"/>
</dbReference>
<dbReference type="STRING" id="564137.SAMN04488238_12516"/>
<keyword evidence="2" id="KW-1185">Reference proteome</keyword>
<proteinExistence type="predicted"/>
<accession>A0A1H3ERT5</accession>
<dbReference type="Pfam" id="PF05136">
    <property type="entry name" value="Phage_portal_2"/>
    <property type="match status" value="1"/>
</dbReference>
<dbReference type="EMBL" id="FNOM01000025">
    <property type="protein sequence ID" value="SDX81453.1"/>
    <property type="molecule type" value="Genomic_DNA"/>
</dbReference>
<dbReference type="GO" id="GO:0019068">
    <property type="term" value="P:virion assembly"/>
    <property type="evidence" value="ECO:0007669"/>
    <property type="project" value="InterPro"/>
</dbReference>
<dbReference type="GO" id="GO:0005198">
    <property type="term" value="F:structural molecule activity"/>
    <property type="evidence" value="ECO:0007669"/>
    <property type="project" value="InterPro"/>
</dbReference>
<reference evidence="1 2" key="1">
    <citation type="submission" date="2016-10" db="EMBL/GenBank/DDBJ databases">
        <authorList>
            <person name="de Groot N.N."/>
        </authorList>
    </citation>
    <scope>NUCLEOTIDE SEQUENCE [LARGE SCALE GENOMIC DNA]</scope>
    <source>
        <strain evidence="1 2">CGMCC 1.8894</strain>
    </source>
</reference>
<sequence>MNAIERAIATVAPSWAARRARARLAVAQYDAVKLGHRAGSLRASRGDADASSGARTKLAFFARDMVRNTPFATSAQAVIAGAVTGDGIIPKVLVDKRINDTVAGRIKKRGLMWIERHFDTTAIDRRGQLNLYGLQRLVINTVVDAGECLVRLHRDSLVEGCLPFQVEVLEPDYLDATRWGTTADGSEIRQGVEYDAEGQRVAYWIFPQHPGSDSVMHPASGVSMRVPAAEMLHIYRLDRPGQSRGVSWFAPVMLRLQDLADHEDAQLLRQKIAACFAAFRTGGSGEAKTPDTIMPGAIYDLGDSEQISFAAPPGVEAYDEFTRSVLRSVAAGLGITYEDLTGDMAQVNFSSARMGRLKMDQNVSTWQHLMMIPQMMAPLAGLFMDAWQEVDEERLGLDIWAEIKLDWVPPRRVIVDPAREFDAIITAVQGGLMSRQQAVRSFGVDVERLNEELIEDARFCDANSLILRTDARNGVPGAAPPVLKDKEIKDE</sequence>
<organism evidence="1 2">
    <name type="scientific">Roseicitreum antarcticum</name>
    <dbReference type="NCBI Taxonomy" id="564137"/>
    <lineage>
        <taxon>Bacteria</taxon>
        <taxon>Pseudomonadati</taxon>
        <taxon>Pseudomonadota</taxon>
        <taxon>Alphaproteobacteria</taxon>
        <taxon>Rhodobacterales</taxon>
        <taxon>Paracoccaceae</taxon>
        <taxon>Roseicitreum</taxon>
    </lineage>
</organism>
<evidence type="ECO:0000313" key="1">
    <source>
        <dbReference type="EMBL" id="SDX81453.1"/>
    </source>
</evidence>
<gene>
    <name evidence="1" type="ORF">SAMN04488238_12516</name>
</gene>
<name>A0A1H3ERT5_9RHOB</name>